<sequence>MPPRQFSHLRQRGERAKNRYRSDAIAFVLFIPTLSGKRGLVEFEHQEMLVFELSHPAAHSSRASKSRKEWESPVRLDFP</sequence>
<gene>
    <name evidence="2" type="ORF">ANCDUO_16380</name>
</gene>
<dbReference type="EMBL" id="KN741072">
    <property type="protein sequence ID" value="KIH53491.1"/>
    <property type="molecule type" value="Genomic_DNA"/>
</dbReference>
<feature type="compositionally biased region" description="Basic and acidic residues" evidence="1">
    <location>
        <begin position="66"/>
        <end position="79"/>
    </location>
</feature>
<accession>A0A0C2G927</accession>
<dbReference type="Proteomes" id="UP000054047">
    <property type="component" value="Unassembled WGS sequence"/>
</dbReference>
<protein>
    <submittedName>
        <fullName evidence="2">Uncharacterized protein</fullName>
    </submittedName>
</protein>
<proteinExistence type="predicted"/>
<evidence type="ECO:0000256" key="1">
    <source>
        <dbReference type="SAM" id="MobiDB-lite"/>
    </source>
</evidence>
<evidence type="ECO:0000313" key="2">
    <source>
        <dbReference type="EMBL" id="KIH53491.1"/>
    </source>
</evidence>
<feature type="region of interest" description="Disordered" evidence="1">
    <location>
        <begin position="56"/>
        <end position="79"/>
    </location>
</feature>
<name>A0A0C2G927_9BILA</name>
<evidence type="ECO:0000313" key="3">
    <source>
        <dbReference type="Proteomes" id="UP000054047"/>
    </source>
</evidence>
<organism evidence="2 3">
    <name type="scientific">Ancylostoma duodenale</name>
    <dbReference type="NCBI Taxonomy" id="51022"/>
    <lineage>
        <taxon>Eukaryota</taxon>
        <taxon>Metazoa</taxon>
        <taxon>Ecdysozoa</taxon>
        <taxon>Nematoda</taxon>
        <taxon>Chromadorea</taxon>
        <taxon>Rhabditida</taxon>
        <taxon>Rhabditina</taxon>
        <taxon>Rhabditomorpha</taxon>
        <taxon>Strongyloidea</taxon>
        <taxon>Ancylostomatidae</taxon>
        <taxon>Ancylostomatinae</taxon>
        <taxon>Ancylostoma</taxon>
    </lineage>
</organism>
<keyword evidence="3" id="KW-1185">Reference proteome</keyword>
<dbReference type="AlphaFoldDB" id="A0A0C2G927"/>
<reference evidence="2 3" key="1">
    <citation type="submission" date="2013-12" db="EMBL/GenBank/DDBJ databases">
        <title>Draft genome of the parsitic nematode Ancylostoma duodenale.</title>
        <authorList>
            <person name="Mitreva M."/>
        </authorList>
    </citation>
    <scope>NUCLEOTIDE SEQUENCE [LARGE SCALE GENOMIC DNA]</scope>
    <source>
        <strain evidence="2 3">Zhejiang</strain>
    </source>
</reference>